<feature type="transmembrane region" description="Helical" evidence="1">
    <location>
        <begin position="104"/>
        <end position="125"/>
    </location>
</feature>
<sequence length="129" mass="14859">MLLKKYRWVFLGAGVAVLGAATYMYYTYDPAVHSWFPQCPFKALTGLDCPGCGSQRAVHAILHADFRKAFHHNALLMFFIPYLTVGFSYRCVKDPDERLLKWRKILFGEYAIKILAAVIFAYFILRNVL</sequence>
<keyword evidence="1" id="KW-0472">Membrane</keyword>
<dbReference type="AlphaFoldDB" id="A0A5D4H1T6"/>
<gene>
    <name evidence="2" type="ORF">FXV77_15660</name>
</gene>
<feature type="transmembrane region" description="Helical" evidence="1">
    <location>
        <begin position="74"/>
        <end position="92"/>
    </location>
</feature>
<evidence type="ECO:0000256" key="1">
    <source>
        <dbReference type="SAM" id="Phobius"/>
    </source>
</evidence>
<keyword evidence="3" id="KW-1185">Reference proteome</keyword>
<dbReference type="InterPro" id="IPR021215">
    <property type="entry name" value="DUF2752"/>
</dbReference>
<dbReference type="RefSeq" id="WP_148920177.1">
    <property type="nucleotide sequence ID" value="NZ_VTAV01000012.1"/>
</dbReference>
<accession>A0A5D4H1T6</accession>
<keyword evidence="1" id="KW-0812">Transmembrane</keyword>
<organism evidence="2 3">
    <name type="scientific">Sphingobacterium phlebotomi</name>
    <dbReference type="NCBI Taxonomy" id="2605433"/>
    <lineage>
        <taxon>Bacteria</taxon>
        <taxon>Pseudomonadati</taxon>
        <taxon>Bacteroidota</taxon>
        <taxon>Sphingobacteriia</taxon>
        <taxon>Sphingobacteriales</taxon>
        <taxon>Sphingobacteriaceae</taxon>
        <taxon>Sphingobacterium</taxon>
    </lineage>
</organism>
<feature type="transmembrane region" description="Helical" evidence="1">
    <location>
        <begin position="7"/>
        <end position="26"/>
    </location>
</feature>
<evidence type="ECO:0000313" key="3">
    <source>
        <dbReference type="Proteomes" id="UP000322362"/>
    </source>
</evidence>
<name>A0A5D4H1T6_9SPHI</name>
<keyword evidence="1" id="KW-1133">Transmembrane helix</keyword>
<dbReference type="Pfam" id="PF10825">
    <property type="entry name" value="DUF2752"/>
    <property type="match status" value="1"/>
</dbReference>
<evidence type="ECO:0000313" key="2">
    <source>
        <dbReference type="EMBL" id="TYR34454.1"/>
    </source>
</evidence>
<reference evidence="2 3" key="1">
    <citation type="submission" date="2019-08" db="EMBL/GenBank/DDBJ databases">
        <title>Phlebobacter frassis gen. nov. sp. nov., a new member of family Sphingobacteriaceae isolated from sand fly rearing media.</title>
        <authorList>
            <person name="Kakumanu M.L."/>
            <person name="Marayati B.F."/>
            <person name="Wada-Katsumata A."/>
            <person name="Wasserberg G."/>
            <person name="Schal C."/>
            <person name="Apperson C.S."/>
            <person name="Ponnusamy L."/>
        </authorList>
    </citation>
    <scope>NUCLEOTIDE SEQUENCE [LARGE SCALE GENOMIC DNA]</scope>
    <source>
        <strain evidence="2 3">SSI9</strain>
    </source>
</reference>
<protein>
    <submittedName>
        <fullName evidence="2">DUF2752 domain-containing protein</fullName>
    </submittedName>
</protein>
<dbReference type="Proteomes" id="UP000322362">
    <property type="component" value="Unassembled WGS sequence"/>
</dbReference>
<proteinExistence type="predicted"/>
<comment type="caution">
    <text evidence="2">The sequence shown here is derived from an EMBL/GenBank/DDBJ whole genome shotgun (WGS) entry which is preliminary data.</text>
</comment>
<dbReference type="EMBL" id="VTAV01000012">
    <property type="protein sequence ID" value="TYR34454.1"/>
    <property type="molecule type" value="Genomic_DNA"/>
</dbReference>